<keyword evidence="4 7" id="KW-0862">Zinc</keyword>
<feature type="binding site" evidence="7">
    <location>
        <position position="23"/>
    </location>
    <ligand>
        <name>Zn(2+)</name>
        <dbReference type="ChEBI" id="CHEBI:29105"/>
    </ligand>
</feature>
<dbReference type="PANTHER" id="PTHR11002:SF76">
    <property type="entry name" value="CARBONIC ANHYDRASE"/>
    <property type="match status" value="1"/>
</dbReference>
<dbReference type="Gene3D" id="3.40.1050.10">
    <property type="entry name" value="Carbonic anhydrase"/>
    <property type="match status" value="1"/>
</dbReference>
<dbReference type="InterPro" id="IPR001765">
    <property type="entry name" value="Carbonic_anhydrase"/>
</dbReference>
<keyword evidence="5 8" id="KW-0456">Lyase</keyword>
<feature type="binding site" evidence="7">
    <location>
        <position position="79"/>
    </location>
    <ligand>
        <name>Zn(2+)</name>
        <dbReference type="ChEBI" id="CHEBI:29105"/>
    </ligand>
</feature>
<accession>A0AA39WP77</accession>
<comment type="function">
    <text evidence="8">Reversible hydration of carbon dioxide.</text>
</comment>
<evidence type="ECO:0000256" key="4">
    <source>
        <dbReference type="ARBA" id="ARBA00022833"/>
    </source>
</evidence>
<evidence type="ECO:0000256" key="8">
    <source>
        <dbReference type="RuleBase" id="RU003956"/>
    </source>
</evidence>
<evidence type="ECO:0000256" key="1">
    <source>
        <dbReference type="ARBA" id="ARBA00006217"/>
    </source>
</evidence>
<dbReference type="EMBL" id="JAULSU010000004">
    <property type="protein sequence ID" value="KAK0619044.1"/>
    <property type="molecule type" value="Genomic_DNA"/>
</dbReference>
<evidence type="ECO:0000256" key="7">
    <source>
        <dbReference type="PIRSR" id="PIRSR601765-1"/>
    </source>
</evidence>
<gene>
    <name evidence="9" type="ORF">B0T14DRAFT_199310</name>
</gene>
<evidence type="ECO:0000256" key="2">
    <source>
        <dbReference type="ARBA" id="ARBA00012925"/>
    </source>
</evidence>
<dbReference type="PANTHER" id="PTHR11002">
    <property type="entry name" value="CARBONIC ANHYDRASE"/>
    <property type="match status" value="1"/>
</dbReference>
<comment type="caution">
    <text evidence="9">The sequence shown here is derived from an EMBL/GenBank/DDBJ whole genome shotgun (WGS) entry which is preliminary data.</text>
</comment>
<dbReference type="GO" id="GO:0008270">
    <property type="term" value="F:zinc ion binding"/>
    <property type="evidence" value="ECO:0007669"/>
    <property type="project" value="UniProtKB-UniRule"/>
</dbReference>
<dbReference type="GO" id="GO:0071244">
    <property type="term" value="P:cellular response to carbon dioxide"/>
    <property type="evidence" value="ECO:0007669"/>
    <property type="project" value="TreeGrafter"/>
</dbReference>
<protein>
    <recommendedName>
        <fullName evidence="2 8">Carbonic anhydrase</fullName>
        <ecNumber evidence="2 8">4.2.1.1</ecNumber>
    </recommendedName>
    <alternativeName>
        <fullName evidence="8">Carbonate dehydratase</fullName>
    </alternativeName>
</protein>
<evidence type="ECO:0000256" key="6">
    <source>
        <dbReference type="ARBA" id="ARBA00048348"/>
    </source>
</evidence>
<feature type="binding site" evidence="7">
    <location>
        <position position="25"/>
    </location>
    <ligand>
        <name>Zn(2+)</name>
        <dbReference type="ChEBI" id="CHEBI:29105"/>
    </ligand>
</feature>
<dbReference type="GO" id="GO:0005737">
    <property type="term" value="C:cytoplasm"/>
    <property type="evidence" value="ECO:0007669"/>
    <property type="project" value="TreeGrafter"/>
</dbReference>
<name>A0AA39WP77_9PEZI</name>
<evidence type="ECO:0000256" key="5">
    <source>
        <dbReference type="ARBA" id="ARBA00023239"/>
    </source>
</evidence>
<comment type="similarity">
    <text evidence="1 8">Belongs to the beta-class carbonic anhydrase family.</text>
</comment>
<dbReference type="SMART" id="SM00947">
    <property type="entry name" value="Pro_CA"/>
    <property type="match status" value="1"/>
</dbReference>
<keyword evidence="10" id="KW-1185">Reference proteome</keyword>
<dbReference type="InterPro" id="IPR036874">
    <property type="entry name" value="Carbonic_anhydrase_sf"/>
</dbReference>
<comment type="cofactor">
    <cofactor evidence="7">
        <name>Zn(2+)</name>
        <dbReference type="ChEBI" id="CHEBI:29105"/>
    </cofactor>
    <text evidence="7">Binds 1 zinc ion per subunit.</text>
</comment>
<proteinExistence type="inferred from homology"/>
<organism evidence="9 10">
    <name type="scientific">Immersiella caudata</name>
    <dbReference type="NCBI Taxonomy" id="314043"/>
    <lineage>
        <taxon>Eukaryota</taxon>
        <taxon>Fungi</taxon>
        <taxon>Dikarya</taxon>
        <taxon>Ascomycota</taxon>
        <taxon>Pezizomycotina</taxon>
        <taxon>Sordariomycetes</taxon>
        <taxon>Sordariomycetidae</taxon>
        <taxon>Sordariales</taxon>
        <taxon>Lasiosphaeriaceae</taxon>
        <taxon>Immersiella</taxon>
    </lineage>
</organism>
<feature type="binding site" evidence="7">
    <location>
        <position position="82"/>
    </location>
    <ligand>
        <name>Zn(2+)</name>
        <dbReference type="ChEBI" id="CHEBI:29105"/>
    </ligand>
</feature>
<dbReference type="Pfam" id="PF00484">
    <property type="entry name" value="Pro_CA"/>
    <property type="match status" value="1"/>
</dbReference>
<comment type="catalytic activity">
    <reaction evidence="6 8">
        <text>hydrogencarbonate + H(+) = CO2 + H2O</text>
        <dbReference type="Rhea" id="RHEA:10748"/>
        <dbReference type="ChEBI" id="CHEBI:15377"/>
        <dbReference type="ChEBI" id="CHEBI:15378"/>
        <dbReference type="ChEBI" id="CHEBI:16526"/>
        <dbReference type="ChEBI" id="CHEBI:17544"/>
        <dbReference type="EC" id="4.2.1.1"/>
    </reaction>
</comment>
<evidence type="ECO:0000256" key="3">
    <source>
        <dbReference type="ARBA" id="ARBA00022723"/>
    </source>
</evidence>
<keyword evidence="3 7" id="KW-0479">Metal-binding</keyword>
<dbReference type="AlphaFoldDB" id="A0AA39WP77"/>
<dbReference type="SUPFAM" id="SSF53056">
    <property type="entry name" value="beta-carbonic anhydrase, cab"/>
    <property type="match status" value="1"/>
</dbReference>
<evidence type="ECO:0000313" key="9">
    <source>
        <dbReference type="EMBL" id="KAK0619044.1"/>
    </source>
</evidence>
<evidence type="ECO:0000313" key="10">
    <source>
        <dbReference type="Proteomes" id="UP001175000"/>
    </source>
</evidence>
<dbReference type="Proteomes" id="UP001175000">
    <property type="component" value="Unassembled WGS sequence"/>
</dbReference>
<dbReference type="GO" id="GO:0034599">
    <property type="term" value="P:cellular response to oxidative stress"/>
    <property type="evidence" value="ECO:0007669"/>
    <property type="project" value="TreeGrafter"/>
</dbReference>
<reference evidence="9" key="1">
    <citation type="submission" date="2023-06" db="EMBL/GenBank/DDBJ databases">
        <title>Genome-scale phylogeny and comparative genomics of the fungal order Sordariales.</title>
        <authorList>
            <consortium name="Lawrence Berkeley National Laboratory"/>
            <person name="Hensen N."/>
            <person name="Bonometti L."/>
            <person name="Westerberg I."/>
            <person name="Brannstrom I.O."/>
            <person name="Guillou S."/>
            <person name="Cros-Aarteil S."/>
            <person name="Calhoun S."/>
            <person name="Haridas S."/>
            <person name="Kuo A."/>
            <person name="Mondo S."/>
            <person name="Pangilinan J."/>
            <person name="Riley R."/>
            <person name="Labutti K."/>
            <person name="Andreopoulos B."/>
            <person name="Lipzen A."/>
            <person name="Chen C."/>
            <person name="Yanf M."/>
            <person name="Daum C."/>
            <person name="Ng V."/>
            <person name="Clum A."/>
            <person name="Steindorff A."/>
            <person name="Ohm R."/>
            <person name="Martin F."/>
            <person name="Silar P."/>
            <person name="Natvig D."/>
            <person name="Lalanne C."/>
            <person name="Gautier V."/>
            <person name="Ament-Velasquez S.L."/>
            <person name="Kruys A."/>
            <person name="Hutchinson M.I."/>
            <person name="Powell A.J."/>
            <person name="Barry K."/>
            <person name="Miller A.N."/>
            <person name="Grigoriev I.V."/>
            <person name="Debuchy R."/>
            <person name="Gladieux P."/>
            <person name="Thoren M.H."/>
            <person name="Johannesson H."/>
        </authorList>
    </citation>
    <scope>NUCLEOTIDE SEQUENCE</scope>
    <source>
        <strain evidence="9">CBS 606.72</strain>
    </source>
</reference>
<dbReference type="GO" id="GO:0004089">
    <property type="term" value="F:carbonate dehydratase activity"/>
    <property type="evidence" value="ECO:0007669"/>
    <property type="project" value="UniProtKB-UniRule"/>
</dbReference>
<sequence length="176" mass="19064">MTLPGLDFSQAEPSQPQVLWIGCSDSSFEEIAALGLRADETIVLRNIGNIFLSDGPTCLSTGHYALHVVKVKHVVVCGHYGCALVKADSNVGLGDPWRSKLDILRSECGAKLNGLPADDRDRRFVELNVLAQMQVLAEIPEVAAAIHSRGLKIHGMVYNPTTNKVVRLEAEEPAAH</sequence>
<dbReference type="EC" id="4.2.1.1" evidence="2 8"/>